<protein>
    <submittedName>
        <fullName evidence="1">Uncharacterized protein</fullName>
    </submittedName>
</protein>
<gene>
    <name evidence="1" type="ORF">IPOD504_LOCUS16410</name>
</gene>
<keyword evidence="2" id="KW-1185">Reference proteome</keyword>
<accession>A0ABN8J2S4</accession>
<name>A0ABN8J2S4_9NEOP</name>
<evidence type="ECO:0000313" key="2">
    <source>
        <dbReference type="Proteomes" id="UP000837857"/>
    </source>
</evidence>
<proteinExistence type="predicted"/>
<sequence length="166" mass="18768">MDAKLNSLRQQLQEDLHLAILKVSKTFKEDIDRLEKRVVTWEEHIKDLEQGIAVASSGPDASLKHETSELRLELQKLSTKFDDLDQASRSCNIEVQNIPEKKTENLIHLSMEIGKLIGVDIKESDIRSVHRVAPGLQRVRAVLYLQPNSLVPLTVPPPQHKARASI</sequence>
<feature type="non-terminal residue" evidence="1">
    <location>
        <position position="166"/>
    </location>
</feature>
<organism evidence="1 2">
    <name type="scientific">Iphiclides podalirius</name>
    <name type="common">scarce swallowtail</name>
    <dbReference type="NCBI Taxonomy" id="110791"/>
    <lineage>
        <taxon>Eukaryota</taxon>
        <taxon>Metazoa</taxon>
        <taxon>Ecdysozoa</taxon>
        <taxon>Arthropoda</taxon>
        <taxon>Hexapoda</taxon>
        <taxon>Insecta</taxon>
        <taxon>Pterygota</taxon>
        <taxon>Neoptera</taxon>
        <taxon>Endopterygota</taxon>
        <taxon>Lepidoptera</taxon>
        <taxon>Glossata</taxon>
        <taxon>Ditrysia</taxon>
        <taxon>Papilionoidea</taxon>
        <taxon>Papilionidae</taxon>
        <taxon>Papilioninae</taxon>
        <taxon>Iphiclides</taxon>
    </lineage>
</organism>
<dbReference type="EMBL" id="OW152820">
    <property type="protein sequence ID" value="CAH2074999.1"/>
    <property type="molecule type" value="Genomic_DNA"/>
</dbReference>
<dbReference type="Proteomes" id="UP000837857">
    <property type="component" value="Chromosome 8"/>
</dbReference>
<reference evidence="1" key="1">
    <citation type="submission" date="2022-03" db="EMBL/GenBank/DDBJ databases">
        <authorList>
            <person name="Martin H S."/>
        </authorList>
    </citation>
    <scope>NUCLEOTIDE SEQUENCE</scope>
</reference>
<evidence type="ECO:0000313" key="1">
    <source>
        <dbReference type="EMBL" id="CAH2074999.1"/>
    </source>
</evidence>